<evidence type="ECO:0000313" key="1">
    <source>
        <dbReference type="EMBL" id="SHN58138.1"/>
    </source>
</evidence>
<organism evidence="1 2">
    <name type="scientific">Fervidobacterium gondwanense DSM 13020</name>
    <dbReference type="NCBI Taxonomy" id="1121883"/>
    <lineage>
        <taxon>Bacteria</taxon>
        <taxon>Thermotogati</taxon>
        <taxon>Thermotogota</taxon>
        <taxon>Thermotogae</taxon>
        <taxon>Thermotogales</taxon>
        <taxon>Fervidobacteriaceae</taxon>
        <taxon>Fervidobacterium</taxon>
    </lineage>
</organism>
<dbReference type="EMBL" id="FRDJ01000004">
    <property type="protein sequence ID" value="SHN58138.1"/>
    <property type="molecule type" value="Genomic_DNA"/>
</dbReference>
<accession>A0A1M7SI22</accession>
<dbReference type="Proteomes" id="UP000184207">
    <property type="component" value="Unassembled WGS sequence"/>
</dbReference>
<protein>
    <submittedName>
        <fullName evidence="1">Uncharacterized protein</fullName>
    </submittedName>
</protein>
<evidence type="ECO:0000313" key="2">
    <source>
        <dbReference type="Proteomes" id="UP000184207"/>
    </source>
</evidence>
<proteinExistence type="predicted"/>
<dbReference type="RefSeq" id="WP_072758797.1">
    <property type="nucleotide sequence ID" value="NZ_FRDJ01000004.1"/>
</dbReference>
<reference evidence="2" key="1">
    <citation type="submission" date="2016-12" db="EMBL/GenBank/DDBJ databases">
        <authorList>
            <person name="Varghese N."/>
            <person name="Submissions S."/>
        </authorList>
    </citation>
    <scope>NUCLEOTIDE SEQUENCE [LARGE SCALE GENOMIC DNA]</scope>
    <source>
        <strain evidence="2">DSM 13020</strain>
    </source>
</reference>
<dbReference type="STRING" id="1121883.SAMN02745226_00892"/>
<dbReference type="OrthoDB" id="48609at2"/>
<keyword evidence="2" id="KW-1185">Reference proteome</keyword>
<name>A0A1M7SI22_FERGO</name>
<dbReference type="AlphaFoldDB" id="A0A1M7SI22"/>
<gene>
    <name evidence="1" type="ORF">SAMN02745226_00892</name>
</gene>
<sequence>MVKKFNSSLSVIFILSLCLLPSALKADILVLFNSNGLLYKTVDDGFVLPENWEVVLTTAQKWYVETREVQPKYQIPAELPLGTYHMIGEKLVAEDGQIYVNTPFGLAKVIESGKSERILRVSSKSDVLFSVPGGYKIYYTLKNNVLEQFFAIDSPVDKAYVILSTAPGEQQVMYNKVAMVAESAMAEEYGAAGRKIFVLGNLEGLKRGIHLKNKSLQITRRDVNLIRLSYSYSYDWRPADYVVEIKTGEELPAGEVYVFSEILGNSIPVGLARMPDINKEGSLTVSKSWQIYHSWNLIKTTKAGGRVYITGELNLKGNGLTKVQIYAKGLSNLTVSGGTVTKSTADLAEIELPVSGVAKVQISFNYLIE</sequence>